<organism evidence="3 4">
    <name type="scientific">Ginsengibacter hankyongi</name>
    <dbReference type="NCBI Taxonomy" id="2607284"/>
    <lineage>
        <taxon>Bacteria</taxon>
        <taxon>Pseudomonadati</taxon>
        <taxon>Bacteroidota</taxon>
        <taxon>Chitinophagia</taxon>
        <taxon>Chitinophagales</taxon>
        <taxon>Chitinophagaceae</taxon>
        <taxon>Ginsengibacter</taxon>
    </lineage>
</organism>
<reference evidence="3 4" key="1">
    <citation type="submission" date="2019-09" db="EMBL/GenBank/DDBJ databases">
        <title>Draft genome sequence of Ginsengibacter sp. BR5-29.</title>
        <authorList>
            <person name="Im W.-T."/>
        </authorList>
    </citation>
    <scope>NUCLEOTIDE SEQUENCE [LARGE SCALE GENOMIC DNA]</scope>
    <source>
        <strain evidence="3 4">BR5-29</strain>
    </source>
</reference>
<dbReference type="PANTHER" id="PTHR34477">
    <property type="entry name" value="UPF0213 PROTEIN YHBQ"/>
    <property type="match status" value="1"/>
</dbReference>
<comment type="similarity">
    <text evidence="1">Belongs to the UPF0213 family.</text>
</comment>
<protein>
    <submittedName>
        <fullName evidence="3">GIY-YIG nuclease family protein</fullName>
    </submittedName>
</protein>
<evidence type="ECO:0000313" key="4">
    <source>
        <dbReference type="Proteomes" id="UP000326903"/>
    </source>
</evidence>
<dbReference type="SUPFAM" id="SSF82771">
    <property type="entry name" value="GIY-YIG endonuclease"/>
    <property type="match status" value="1"/>
</dbReference>
<evidence type="ECO:0000313" key="3">
    <source>
        <dbReference type="EMBL" id="KAA9034599.1"/>
    </source>
</evidence>
<dbReference type="EMBL" id="VYQF01000013">
    <property type="protein sequence ID" value="KAA9034599.1"/>
    <property type="molecule type" value="Genomic_DNA"/>
</dbReference>
<dbReference type="PROSITE" id="PS50164">
    <property type="entry name" value="GIY_YIG"/>
    <property type="match status" value="1"/>
</dbReference>
<dbReference type="PANTHER" id="PTHR34477:SF5">
    <property type="entry name" value="BSL5627 PROTEIN"/>
    <property type="match status" value="1"/>
</dbReference>
<dbReference type="Proteomes" id="UP000326903">
    <property type="component" value="Unassembled WGS sequence"/>
</dbReference>
<evidence type="ECO:0000256" key="1">
    <source>
        <dbReference type="ARBA" id="ARBA00007435"/>
    </source>
</evidence>
<evidence type="ECO:0000259" key="2">
    <source>
        <dbReference type="PROSITE" id="PS50164"/>
    </source>
</evidence>
<sequence>MNIKQGGCVYIITNKNNTVLYTGVTSDLRGRIWEHKSKFFPNSFSAKYNCEKIVWYEVFPTIGEAIEREKQIKAGSRKKKLELIKIMNPDWKDLWDEIQEI</sequence>
<dbReference type="CDD" id="cd10448">
    <property type="entry name" value="GIY-YIG_unchar_3"/>
    <property type="match status" value="1"/>
</dbReference>
<dbReference type="AlphaFoldDB" id="A0A5J5I9Z2"/>
<proteinExistence type="inferred from homology"/>
<gene>
    <name evidence="3" type="ORF">FW778_21555</name>
</gene>
<keyword evidence="4" id="KW-1185">Reference proteome</keyword>
<dbReference type="InterPro" id="IPR050190">
    <property type="entry name" value="UPF0213_domain"/>
</dbReference>
<name>A0A5J5I9Z2_9BACT</name>
<accession>A0A5J5I9Z2</accession>
<dbReference type="InterPro" id="IPR035901">
    <property type="entry name" value="GIY-YIG_endonuc_sf"/>
</dbReference>
<dbReference type="RefSeq" id="WP_150416971.1">
    <property type="nucleotide sequence ID" value="NZ_VYQF01000013.1"/>
</dbReference>
<dbReference type="Pfam" id="PF01541">
    <property type="entry name" value="GIY-YIG"/>
    <property type="match status" value="1"/>
</dbReference>
<dbReference type="Gene3D" id="3.40.1440.10">
    <property type="entry name" value="GIY-YIG endonuclease"/>
    <property type="match status" value="1"/>
</dbReference>
<comment type="caution">
    <text evidence="3">The sequence shown here is derived from an EMBL/GenBank/DDBJ whole genome shotgun (WGS) entry which is preliminary data.</text>
</comment>
<dbReference type="InterPro" id="IPR000305">
    <property type="entry name" value="GIY-YIG_endonuc"/>
</dbReference>
<feature type="domain" description="GIY-YIG" evidence="2">
    <location>
        <begin position="5"/>
        <end position="82"/>
    </location>
</feature>